<dbReference type="InterPro" id="IPR012910">
    <property type="entry name" value="Plug_dom"/>
</dbReference>
<reference evidence="15" key="2">
    <citation type="journal article" date="2021" name="PeerJ">
        <title>Extensive microbial diversity within the chicken gut microbiome revealed by metagenomics and culture.</title>
        <authorList>
            <person name="Gilroy R."/>
            <person name="Ravi A."/>
            <person name="Getino M."/>
            <person name="Pursley I."/>
            <person name="Horton D.L."/>
            <person name="Alikhan N.F."/>
            <person name="Baker D."/>
            <person name="Gharbi K."/>
            <person name="Hall N."/>
            <person name="Watson M."/>
            <person name="Adriaenssens E.M."/>
            <person name="Foster-Nyarko E."/>
            <person name="Jarju S."/>
            <person name="Secka A."/>
            <person name="Antonio M."/>
            <person name="Oren A."/>
            <person name="Chaudhuri R.R."/>
            <person name="La Ragione R."/>
            <person name="Hildebrand F."/>
            <person name="Pallen M.J."/>
        </authorList>
    </citation>
    <scope>NUCLEOTIDE SEQUENCE</scope>
    <source>
        <strain evidence="15">D5-748</strain>
    </source>
</reference>
<dbReference type="AlphaFoldDB" id="A0A9D9HB43"/>
<dbReference type="Proteomes" id="UP000823619">
    <property type="component" value="Unassembled WGS sequence"/>
</dbReference>
<keyword evidence="5 11" id="KW-0812">Transmembrane</keyword>
<dbReference type="Pfam" id="PF00593">
    <property type="entry name" value="TonB_dep_Rec_b-barrel"/>
    <property type="match status" value="1"/>
</dbReference>
<keyword evidence="6" id="KW-0408">Iron</keyword>
<sequence>MLLTLLLSLFSIYENAPDADHAILDTLAGSVLVTSVKQPLPVEMLASPVSTMYLKDIEETGIESPKNLSSMVPNLNIPDYGSSMTSTIYLRGFGSRMDNPVMSLYIDGIPVLNKSSYDFDMMDIRRLDLLRGPQGTLYGRNSLCGVLAVGTVSPSLYQGVRAHVEYGSYNTVSAGVSAYGKARGGLAIGGMVSYRHTDGYYTNEYTGEKCDASDALTFRLRLEKELVPGLFFENILSASALTQGGWPYRHFEDDALQPVSYNDPSSYRRLNVTEGLIFRYQHENFSLSSVTSWQLLMDDMRLDQDFTPASMFTLRQTQDEHAVTQELVLKPEKSWRTPWWNWQTGITGFFRHNSMSAPVTFKEDGIRTLIEDNVNSVFQNPSIPFRMQFDIADEMFDISSDFALRSWNAAIYHESYFSVGKWLFTAGLRLDYEGNSMDYDSRAAVNYSLSPFFEGRPFSTEYIGKVTDGHFEFIPKISVLYDFGDLGGLGGLRLFAVASKGFKAGGFNTQIFSDILQNMMTEGMMKDAIGAVMPGGSRTGTESGGGVTAENTVYGPESSFNHEIGGNFDFSLNGRAGVHRIKGAASAFYIACRDQQMTVFPPGQSTGRMMANVGRSRSLGAEAWLSYDFKGFHASLSYGFTDARFVEYDDGSGDWSGNRIPYSPSNTFHARAGYRFPFNSGAVRSLSVAADVSGAGRIWWNESNTLSTPFHPVVGADISLAFKMFSLVFRADNINCAEYELFYFRSVGNDFFQTSKPFRWSLALRFEI</sequence>
<evidence type="ECO:0000256" key="3">
    <source>
        <dbReference type="ARBA" id="ARBA00022452"/>
    </source>
</evidence>
<evidence type="ECO:0000256" key="4">
    <source>
        <dbReference type="ARBA" id="ARBA00022496"/>
    </source>
</evidence>
<keyword evidence="9 11" id="KW-0472">Membrane</keyword>
<keyword evidence="7" id="KW-0406">Ion transport</keyword>
<keyword evidence="4" id="KW-0410">Iron transport</keyword>
<evidence type="ECO:0000259" key="13">
    <source>
        <dbReference type="Pfam" id="PF00593"/>
    </source>
</evidence>
<feature type="domain" description="TonB-dependent receptor plug" evidence="14">
    <location>
        <begin position="45"/>
        <end position="146"/>
    </location>
</feature>
<keyword evidence="8 12" id="KW-0798">TonB box</keyword>
<dbReference type="EMBL" id="JADIMO010000027">
    <property type="protein sequence ID" value="MBO8444509.1"/>
    <property type="molecule type" value="Genomic_DNA"/>
</dbReference>
<evidence type="ECO:0000256" key="2">
    <source>
        <dbReference type="ARBA" id="ARBA00022448"/>
    </source>
</evidence>
<evidence type="ECO:0000313" key="15">
    <source>
        <dbReference type="EMBL" id="MBO8444509.1"/>
    </source>
</evidence>
<dbReference type="InterPro" id="IPR000531">
    <property type="entry name" value="Beta-barrel_TonB"/>
</dbReference>
<feature type="domain" description="TonB-dependent receptor-like beta-barrel" evidence="13">
    <location>
        <begin position="255"/>
        <end position="734"/>
    </location>
</feature>
<keyword evidence="2 11" id="KW-0813">Transport</keyword>
<evidence type="ECO:0000256" key="9">
    <source>
        <dbReference type="ARBA" id="ARBA00023136"/>
    </source>
</evidence>
<evidence type="ECO:0000256" key="6">
    <source>
        <dbReference type="ARBA" id="ARBA00023004"/>
    </source>
</evidence>
<dbReference type="GO" id="GO:0006826">
    <property type="term" value="P:iron ion transport"/>
    <property type="evidence" value="ECO:0007669"/>
    <property type="project" value="UniProtKB-KW"/>
</dbReference>
<evidence type="ECO:0000313" key="16">
    <source>
        <dbReference type="Proteomes" id="UP000823619"/>
    </source>
</evidence>
<reference evidence="15" key="1">
    <citation type="submission" date="2020-10" db="EMBL/GenBank/DDBJ databases">
        <authorList>
            <person name="Gilroy R."/>
        </authorList>
    </citation>
    <scope>NUCLEOTIDE SEQUENCE</scope>
    <source>
        <strain evidence="15">D5-748</strain>
    </source>
</reference>
<evidence type="ECO:0000256" key="1">
    <source>
        <dbReference type="ARBA" id="ARBA00004571"/>
    </source>
</evidence>
<dbReference type="PROSITE" id="PS52016">
    <property type="entry name" value="TONB_DEPENDENT_REC_3"/>
    <property type="match status" value="1"/>
</dbReference>
<dbReference type="Gene3D" id="2.40.170.20">
    <property type="entry name" value="TonB-dependent receptor, beta-barrel domain"/>
    <property type="match status" value="1"/>
</dbReference>
<dbReference type="InterPro" id="IPR036942">
    <property type="entry name" value="Beta-barrel_TonB_sf"/>
</dbReference>
<evidence type="ECO:0000256" key="7">
    <source>
        <dbReference type="ARBA" id="ARBA00023065"/>
    </source>
</evidence>
<dbReference type="GO" id="GO:0009279">
    <property type="term" value="C:cell outer membrane"/>
    <property type="evidence" value="ECO:0007669"/>
    <property type="project" value="UniProtKB-SubCell"/>
</dbReference>
<comment type="caution">
    <text evidence="15">The sequence shown here is derived from an EMBL/GenBank/DDBJ whole genome shotgun (WGS) entry which is preliminary data.</text>
</comment>
<evidence type="ECO:0000256" key="8">
    <source>
        <dbReference type="ARBA" id="ARBA00023077"/>
    </source>
</evidence>
<dbReference type="InterPro" id="IPR039426">
    <property type="entry name" value="TonB-dep_rcpt-like"/>
</dbReference>
<dbReference type="Pfam" id="PF07715">
    <property type="entry name" value="Plug"/>
    <property type="match status" value="1"/>
</dbReference>
<gene>
    <name evidence="15" type="ORF">IAC23_02275</name>
</gene>
<dbReference type="PANTHER" id="PTHR32552:SF81">
    <property type="entry name" value="TONB-DEPENDENT OUTER MEMBRANE RECEPTOR"/>
    <property type="match status" value="1"/>
</dbReference>
<evidence type="ECO:0000256" key="10">
    <source>
        <dbReference type="ARBA" id="ARBA00023237"/>
    </source>
</evidence>
<name>A0A9D9HB43_9BACT</name>
<dbReference type="SUPFAM" id="SSF56935">
    <property type="entry name" value="Porins"/>
    <property type="match status" value="1"/>
</dbReference>
<evidence type="ECO:0000256" key="11">
    <source>
        <dbReference type="PROSITE-ProRule" id="PRU01360"/>
    </source>
</evidence>
<accession>A0A9D9HB43</accession>
<comment type="subcellular location">
    <subcellularLocation>
        <location evidence="1 11">Cell outer membrane</location>
        <topology evidence="1 11">Multi-pass membrane protein</topology>
    </subcellularLocation>
</comment>
<keyword evidence="15" id="KW-0675">Receptor</keyword>
<keyword evidence="10 11" id="KW-0998">Cell outer membrane</keyword>
<protein>
    <submittedName>
        <fullName evidence="15">TonB-dependent receptor</fullName>
    </submittedName>
</protein>
<comment type="similarity">
    <text evidence="11 12">Belongs to the TonB-dependent receptor family.</text>
</comment>
<proteinExistence type="inferred from homology"/>
<organism evidence="15 16">
    <name type="scientific">Candidatus Cryptobacteroides merdavium</name>
    <dbReference type="NCBI Taxonomy" id="2840769"/>
    <lineage>
        <taxon>Bacteria</taxon>
        <taxon>Pseudomonadati</taxon>
        <taxon>Bacteroidota</taxon>
        <taxon>Bacteroidia</taxon>
        <taxon>Bacteroidales</taxon>
        <taxon>Candidatus Cryptobacteroides</taxon>
    </lineage>
</organism>
<evidence type="ECO:0000256" key="5">
    <source>
        <dbReference type="ARBA" id="ARBA00022692"/>
    </source>
</evidence>
<evidence type="ECO:0000259" key="14">
    <source>
        <dbReference type="Pfam" id="PF07715"/>
    </source>
</evidence>
<keyword evidence="3 11" id="KW-1134">Transmembrane beta strand</keyword>
<evidence type="ECO:0000256" key="12">
    <source>
        <dbReference type="RuleBase" id="RU003357"/>
    </source>
</evidence>
<dbReference type="PANTHER" id="PTHR32552">
    <property type="entry name" value="FERRICHROME IRON RECEPTOR-RELATED"/>
    <property type="match status" value="1"/>
</dbReference>